<dbReference type="Pfam" id="PF02366">
    <property type="entry name" value="PMT"/>
    <property type="match status" value="1"/>
</dbReference>
<feature type="domain" description="ArnT-like N-terminal" evidence="9">
    <location>
        <begin position="32"/>
        <end position="235"/>
    </location>
</feature>
<dbReference type="PANTHER" id="PTHR33908">
    <property type="entry name" value="MANNOSYLTRANSFERASE YKCB-RELATED"/>
    <property type="match status" value="1"/>
</dbReference>
<keyword evidence="4 10" id="KW-0808">Transferase</keyword>
<evidence type="ECO:0000256" key="8">
    <source>
        <dbReference type="SAM" id="Phobius"/>
    </source>
</evidence>
<dbReference type="AlphaFoldDB" id="A0A538S922"/>
<gene>
    <name evidence="10" type="ORF">E6K71_08780</name>
</gene>
<sequence>MPPLNRSDLTRRWLLVAGLLLLCTICFWWRLGYLGLIDPDEPFYAQSCREMLQAHDWATPRIFGQPQFEKPIFIYWLSMASFRGLGNHEFAARARAARFASLLAFMTLIFGARAFNKRTAFLASLVLATSVEFFVSARMVLTDMLFAAFVCGSVFSLWLASRTERPSGLWFVAACGMSGLAVLTKGPLGLILPVFAILAVLLVRGNRFQPRPLPLAGGLVLFAAIAVPWYAIMLQKFGKAYFDAFFVHENVERFFHAEHRSNNHVYYYLAVLAAGSLPWLPVLAAWMGGIQRRVMEDATSRFLATWGLLCLVFFTLAQSKLPSYVLFLFVPLALLIGRTLDLLLLAEGRGRLEKWAMAGLGLAQVVPFLVAPRMLPYPGLAWPLGLVAVFLTIALVLQTRRISLSWIAATGFSSIVLIVVCLAWAGPSVDAIVSARSLSRKVLAELRPSETLMASPLLARGVTYYTERPVTVLSNRAKPFYTSHPLPIVRGSEGLNRLLDEGGAALCVTSAHDWARLVPSLHPGTGVVLDTIGDKIVARVSAMRPKESSTIATLH</sequence>
<dbReference type="GO" id="GO:0009103">
    <property type="term" value="P:lipopolysaccharide biosynthetic process"/>
    <property type="evidence" value="ECO:0007669"/>
    <property type="project" value="UniProtKB-ARBA"/>
</dbReference>
<reference evidence="10 11" key="1">
    <citation type="journal article" date="2019" name="Nat. Microbiol.">
        <title>Mediterranean grassland soil C-N compound turnover is dependent on rainfall and depth, and is mediated by genomically divergent microorganisms.</title>
        <authorList>
            <person name="Diamond S."/>
            <person name="Andeer P.F."/>
            <person name="Li Z."/>
            <person name="Crits-Christoph A."/>
            <person name="Burstein D."/>
            <person name="Anantharaman K."/>
            <person name="Lane K.R."/>
            <person name="Thomas B.C."/>
            <person name="Pan C."/>
            <person name="Northen T.R."/>
            <person name="Banfield J.F."/>
        </authorList>
    </citation>
    <scope>NUCLEOTIDE SEQUENCE [LARGE SCALE GENOMIC DNA]</scope>
    <source>
        <strain evidence="10">WS_1</strain>
    </source>
</reference>
<keyword evidence="7 8" id="KW-0472">Membrane</keyword>
<dbReference type="GO" id="GO:0006493">
    <property type="term" value="P:protein O-linked glycosylation"/>
    <property type="evidence" value="ECO:0007669"/>
    <property type="project" value="InterPro"/>
</dbReference>
<dbReference type="EMBL" id="VBOR01000095">
    <property type="protein sequence ID" value="TMQ47836.1"/>
    <property type="molecule type" value="Genomic_DNA"/>
</dbReference>
<evidence type="ECO:0000256" key="1">
    <source>
        <dbReference type="ARBA" id="ARBA00004651"/>
    </source>
</evidence>
<dbReference type="GO" id="GO:0000030">
    <property type="term" value="F:mannosyltransferase activity"/>
    <property type="evidence" value="ECO:0007669"/>
    <property type="project" value="InterPro"/>
</dbReference>
<comment type="subcellular location">
    <subcellularLocation>
        <location evidence="1">Cell membrane</location>
        <topology evidence="1">Multi-pass membrane protein</topology>
    </subcellularLocation>
</comment>
<name>A0A538S922_UNCEI</name>
<evidence type="ECO:0000259" key="9">
    <source>
        <dbReference type="Pfam" id="PF02366"/>
    </source>
</evidence>
<feature type="transmembrane region" description="Helical" evidence="8">
    <location>
        <begin position="190"/>
        <end position="206"/>
    </location>
</feature>
<evidence type="ECO:0000313" key="11">
    <source>
        <dbReference type="Proteomes" id="UP000316292"/>
    </source>
</evidence>
<keyword evidence="3" id="KW-0328">Glycosyltransferase</keyword>
<dbReference type="PANTHER" id="PTHR33908:SF3">
    <property type="entry name" value="UNDECAPRENYL PHOSPHATE-ALPHA-4-AMINO-4-DEOXY-L-ARABINOSE ARABINOSYL TRANSFERASE"/>
    <property type="match status" value="1"/>
</dbReference>
<dbReference type="Proteomes" id="UP000316292">
    <property type="component" value="Unassembled WGS sequence"/>
</dbReference>
<dbReference type="InterPro" id="IPR050297">
    <property type="entry name" value="LipidA_mod_glycosyltrf_83"/>
</dbReference>
<feature type="transmembrane region" description="Helical" evidence="8">
    <location>
        <begin position="119"/>
        <end position="138"/>
    </location>
</feature>
<feature type="transmembrane region" description="Helical" evidence="8">
    <location>
        <begin position="96"/>
        <end position="112"/>
    </location>
</feature>
<evidence type="ECO:0000313" key="10">
    <source>
        <dbReference type="EMBL" id="TMQ47836.1"/>
    </source>
</evidence>
<keyword evidence="6 8" id="KW-1133">Transmembrane helix</keyword>
<dbReference type="InterPro" id="IPR003342">
    <property type="entry name" value="ArnT-like_N"/>
</dbReference>
<proteinExistence type="predicted"/>
<dbReference type="GO" id="GO:0016763">
    <property type="term" value="F:pentosyltransferase activity"/>
    <property type="evidence" value="ECO:0007669"/>
    <property type="project" value="TreeGrafter"/>
</dbReference>
<feature type="transmembrane region" description="Helical" evidence="8">
    <location>
        <begin position="298"/>
        <end position="317"/>
    </location>
</feature>
<keyword evidence="2" id="KW-1003">Cell membrane</keyword>
<evidence type="ECO:0000256" key="6">
    <source>
        <dbReference type="ARBA" id="ARBA00022989"/>
    </source>
</evidence>
<feature type="transmembrane region" description="Helical" evidence="8">
    <location>
        <begin position="404"/>
        <end position="426"/>
    </location>
</feature>
<evidence type="ECO:0000256" key="7">
    <source>
        <dbReference type="ARBA" id="ARBA00023136"/>
    </source>
</evidence>
<feature type="transmembrane region" description="Helical" evidence="8">
    <location>
        <begin position="380"/>
        <end position="397"/>
    </location>
</feature>
<evidence type="ECO:0000256" key="4">
    <source>
        <dbReference type="ARBA" id="ARBA00022679"/>
    </source>
</evidence>
<feature type="transmembrane region" description="Helical" evidence="8">
    <location>
        <begin position="144"/>
        <end position="160"/>
    </location>
</feature>
<organism evidence="10 11">
    <name type="scientific">Eiseniibacteriota bacterium</name>
    <dbReference type="NCBI Taxonomy" id="2212470"/>
    <lineage>
        <taxon>Bacteria</taxon>
        <taxon>Candidatus Eiseniibacteriota</taxon>
    </lineage>
</organism>
<feature type="transmembrane region" description="Helical" evidence="8">
    <location>
        <begin position="213"/>
        <end position="232"/>
    </location>
</feature>
<keyword evidence="5 8" id="KW-0812">Transmembrane</keyword>
<evidence type="ECO:0000256" key="5">
    <source>
        <dbReference type="ARBA" id="ARBA00022692"/>
    </source>
</evidence>
<evidence type="ECO:0000256" key="3">
    <source>
        <dbReference type="ARBA" id="ARBA00022676"/>
    </source>
</evidence>
<protein>
    <submittedName>
        <fullName evidence="10">Glycosyltransferase family 39 protein</fullName>
    </submittedName>
</protein>
<evidence type="ECO:0000256" key="2">
    <source>
        <dbReference type="ARBA" id="ARBA00022475"/>
    </source>
</evidence>
<accession>A0A538S922</accession>
<dbReference type="GO" id="GO:0010041">
    <property type="term" value="P:response to iron(III) ion"/>
    <property type="evidence" value="ECO:0007669"/>
    <property type="project" value="TreeGrafter"/>
</dbReference>
<feature type="transmembrane region" description="Helical" evidence="8">
    <location>
        <begin position="12"/>
        <end position="31"/>
    </location>
</feature>
<feature type="transmembrane region" description="Helical" evidence="8">
    <location>
        <begin position="265"/>
        <end position="286"/>
    </location>
</feature>
<comment type="caution">
    <text evidence="10">The sequence shown here is derived from an EMBL/GenBank/DDBJ whole genome shotgun (WGS) entry which is preliminary data.</text>
</comment>
<feature type="transmembrane region" description="Helical" evidence="8">
    <location>
        <begin position="323"/>
        <end position="343"/>
    </location>
</feature>
<dbReference type="GO" id="GO:0005886">
    <property type="term" value="C:plasma membrane"/>
    <property type="evidence" value="ECO:0007669"/>
    <property type="project" value="UniProtKB-SubCell"/>
</dbReference>